<evidence type="ECO:0000256" key="11">
    <source>
        <dbReference type="ARBA" id="ARBA00023136"/>
    </source>
</evidence>
<dbReference type="PROSITE" id="PS50894">
    <property type="entry name" value="HPT"/>
    <property type="match status" value="1"/>
</dbReference>
<dbReference type="Pfam" id="PF00512">
    <property type="entry name" value="HisKA"/>
    <property type="match status" value="1"/>
</dbReference>
<dbReference type="NCBIfam" id="TIGR00229">
    <property type="entry name" value="sensory_box"/>
    <property type="match status" value="1"/>
</dbReference>
<evidence type="ECO:0000256" key="3">
    <source>
        <dbReference type="ARBA" id="ARBA00012438"/>
    </source>
</evidence>
<evidence type="ECO:0000256" key="14">
    <source>
        <dbReference type="SAM" id="Coils"/>
    </source>
</evidence>
<feature type="domain" description="Histidine kinase" evidence="16">
    <location>
        <begin position="179"/>
        <end position="400"/>
    </location>
</feature>
<dbReference type="Gene3D" id="3.30.450.20">
    <property type="entry name" value="PAS domain"/>
    <property type="match status" value="1"/>
</dbReference>
<evidence type="ECO:0000313" key="20">
    <source>
        <dbReference type="EMBL" id="NOT34243.1"/>
    </source>
</evidence>
<dbReference type="EC" id="2.7.13.3" evidence="3"/>
<dbReference type="InterPro" id="IPR011006">
    <property type="entry name" value="CheY-like_superfamily"/>
</dbReference>
<dbReference type="InterPro" id="IPR008207">
    <property type="entry name" value="Sig_transdc_His_kin_Hpt_dom"/>
</dbReference>
<feature type="modified residue" description="Phosphohistidine" evidence="12">
    <location>
        <position position="940"/>
    </location>
</feature>
<proteinExistence type="predicted"/>
<evidence type="ECO:0000256" key="13">
    <source>
        <dbReference type="PROSITE-ProRule" id="PRU00169"/>
    </source>
</evidence>
<dbReference type="InterPro" id="IPR005467">
    <property type="entry name" value="His_kinase_dom"/>
</dbReference>
<evidence type="ECO:0000256" key="8">
    <source>
        <dbReference type="ARBA" id="ARBA00022777"/>
    </source>
</evidence>
<feature type="domain" description="Response regulatory" evidence="17">
    <location>
        <begin position="419"/>
        <end position="540"/>
    </location>
</feature>
<dbReference type="InterPro" id="IPR013656">
    <property type="entry name" value="PAS_4"/>
</dbReference>
<keyword evidence="4 13" id="KW-0597">Phosphoprotein</keyword>
<dbReference type="SUPFAM" id="SSF55874">
    <property type="entry name" value="ATPase domain of HSP90 chaperone/DNA topoisomerase II/histidine kinase"/>
    <property type="match status" value="1"/>
</dbReference>
<dbReference type="InterPro" id="IPR003594">
    <property type="entry name" value="HATPase_dom"/>
</dbReference>
<comment type="catalytic activity">
    <reaction evidence="1">
        <text>ATP + protein L-histidine = ADP + protein N-phospho-L-histidine.</text>
        <dbReference type="EC" id="2.7.13.3"/>
    </reaction>
</comment>
<sequence>MDDRKSQDASAAQRTHAAAAAAARPASSPSGSTFDPRDIVPEPLFCCDSDGRLVWMNSAAEQLAGHPSHELLGQTFPILFPFPDRKRISRHIARQHLKGKNEFYCEAPFVTGEGRVHWVGLKVKKVLSGSGKAGYVASAHDLQDVHEELERLKMRERELRASVEETKSASQLKSDFLASMSHEIRNPMNGVIGMSRTLLESTLNEEQRMWTNVILGSGEALLQLVNDILDFSRIEAGKIDLETLDFDLRVAVDQCSSLLAPRAAAQGLAFTAEVKPRVPSRLTGDPGRLRQVVLNLAGAAIKFTERGAVDVVVDLAEETAHQVVLRVSVRQNSAELTAENIDRLFRVFGSGDPAAMKQYGGSGLGLTIARQLVSLMGGEVGVVEEPGRGATLWFMLPLKKQPDEVAPEPRAEADLRGVRVLVADAAVAAREEMKLMLTAWGCEAEEAGDGLQALERLRSAASDGKPVQVALIDMDLPILDPESFSAAMRSEPGLNRTRLMLLTNLGRRGDAARAEDWGYLAYLLKPVQSSQMHEALVQIVSRGDSFGPPPGAKVSTSPRIITRHVIAEQQRQRVRVLLVEDNPVNQLVAVASLRRMGYSPDVVSSGEAALDAVARAPYDIIFMDVNLGELDGLETTRRIRENEADTRHTPIVAMTAHDRSEERRACLDAGMDDYLAKPINLEDMCERVDRWVRRDAAGAVRASGAHDANDAAIAGSAMGMFFEAPAEASAAAHVARQVEPLEVPPTTIEASSVEPLPFGDPGVASAWDTPAVPSEPVVEHWEVEEEPDSNPNWARPEVESPAFEPASLESSIESTTFEAPALGLVPPLELRASDDFASNRSTGEPGASAEAEAVDDSLPDLAASSDDASFRPVDWDAAKESGMHETPVLDTKRLEASSMGNPELKALLVKAFTAQTRPRFEKLTVAATQNDADGVAFEAHALRGMCATVGAARCAQVFETIERLGREGRLEPISYLLQRAEIEVARMEAMFRDGFAAAA</sequence>
<dbReference type="FunFam" id="1.10.287.130:FF:000004">
    <property type="entry name" value="Ethylene receptor 1"/>
    <property type="match status" value="1"/>
</dbReference>
<keyword evidence="9" id="KW-0067">ATP-binding</keyword>
<evidence type="ECO:0000256" key="5">
    <source>
        <dbReference type="ARBA" id="ARBA00022679"/>
    </source>
</evidence>
<dbReference type="SUPFAM" id="SSF47226">
    <property type="entry name" value="Histidine-containing phosphotransfer domain, HPT domain"/>
    <property type="match status" value="1"/>
</dbReference>
<dbReference type="PROSITE" id="PS50109">
    <property type="entry name" value="HIS_KIN"/>
    <property type="match status" value="1"/>
</dbReference>
<dbReference type="Gene3D" id="1.10.287.130">
    <property type="match status" value="1"/>
</dbReference>
<keyword evidence="5" id="KW-0808">Transferase</keyword>
<dbReference type="PRINTS" id="PR00344">
    <property type="entry name" value="BCTRLSENSOR"/>
</dbReference>
<comment type="subcellular location">
    <subcellularLocation>
        <location evidence="2">Membrane</location>
    </subcellularLocation>
</comment>
<dbReference type="PROSITE" id="PS50112">
    <property type="entry name" value="PAS"/>
    <property type="match status" value="1"/>
</dbReference>
<evidence type="ECO:0000259" key="19">
    <source>
        <dbReference type="PROSITE" id="PS50894"/>
    </source>
</evidence>
<dbReference type="InterPro" id="IPR035965">
    <property type="entry name" value="PAS-like_dom_sf"/>
</dbReference>
<dbReference type="GO" id="GO:0005886">
    <property type="term" value="C:plasma membrane"/>
    <property type="evidence" value="ECO:0007669"/>
    <property type="project" value="UniProtKB-SubCell"/>
</dbReference>
<dbReference type="Pfam" id="PF08448">
    <property type="entry name" value="PAS_4"/>
    <property type="match status" value="1"/>
</dbReference>
<dbReference type="CDD" id="cd17546">
    <property type="entry name" value="REC_hyHK_CKI1_RcsC-like"/>
    <property type="match status" value="1"/>
</dbReference>
<evidence type="ECO:0000256" key="6">
    <source>
        <dbReference type="ARBA" id="ARBA00022692"/>
    </source>
</evidence>
<keyword evidence="10" id="KW-1133">Transmembrane helix</keyword>
<dbReference type="Pfam" id="PF01627">
    <property type="entry name" value="Hpt"/>
    <property type="match status" value="1"/>
</dbReference>
<dbReference type="InterPro" id="IPR003661">
    <property type="entry name" value="HisK_dim/P_dom"/>
</dbReference>
<dbReference type="SUPFAM" id="SSF47384">
    <property type="entry name" value="Homodimeric domain of signal transducing histidine kinase"/>
    <property type="match status" value="1"/>
</dbReference>
<dbReference type="SUPFAM" id="SSF55785">
    <property type="entry name" value="PYP-like sensor domain (PAS domain)"/>
    <property type="match status" value="1"/>
</dbReference>
<name>A0A849SKL8_UNCEI</name>
<feature type="coiled-coil region" evidence="14">
    <location>
        <begin position="142"/>
        <end position="169"/>
    </location>
</feature>
<dbReference type="SMART" id="SM00388">
    <property type="entry name" value="HisKA"/>
    <property type="match status" value="1"/>
</dbReference>
<dbReference type="SMART" id="SM00387">
    <property type="entry name" value="HATPase_c"/>
    <property type="match status" value="1"/>
</dbReference>
<keyword evidence="6" id="KW-0812">Transmembrane</keyword>
<feature type="domain" description="PAS" evidence="18">
    <location>
        <begin position="38"/>
        <end position="100"/>
    </location>
</feature>
<dbReference type="InterPro" id="IPR036097">
    <property type="entry name" value="HisK_dim/P_sf"/>
</dbReference>
<dbReference type="Gene3D" id="3.30.565.10">
    <property type="entry name" value="Histidine kinase-like ATPase, C-terminal domain"/>
    <property type="match status" value="1"/>
</dbReference>
<dbReference type="SUPFAM" id="SSF52172">
    <property type="entry name" value="CheY-like"/>
    <property type="match status" value="2"/>
</dbReference>
<dbReference type="PANTHER" id="PTHR45339:SF5">
    <property type="entry name" value="HISTIDINE KINASE"/>
    <property type="match status" value="1"/>
</dbReference>
<dbReference type="PROSITE" id="PS50110">
    <property type="entry name" value="RESPONSE_REGULATORY"/>
    <property type="match status" value="2"/>
</dbReference>
<feature type="domain" description="HPt" evidence="19">
    <location>
        <begin position="901"/>
        <end position="990"/>
    </location>
</feature>
<keyword evidence="14" id="KW-0175">Coiled coil</keyword>
<evidence type="ECO:0000259" key="17">
    <source>
        <dbReference type="PROSITE" id="PS50110"/>
    </source>
</evidence>
<dbReference type="Gene3D" id="1.20.120.160">
    <property type="entry name" value="HPT domain"/>
    <property type="match status" value="1"/>
</dbReference>
<evidence type="ECO:0000256" key="7">
    <source>
        <dbReference type="ARBA" id="ARBA00022741"/>
    </source>
</evidence>
<dbReference type="PANTHER" id="PTHR45339">
    <property type="entry name" value="HYBRID SIGNAL TRANSDUCTION HISTIDINE KINASE J"/>
    <property type="match status" value="1"/>
</dbReference>
<gene>
    <name evidence="20" type="ORF">HOP12_08755</name>
</gene>
<evidence type="ECO:0000259" key="18">
    <source>
        <dbReference type="PROSITE" id="PS50112"/>
    </source>
</evidence>
<dbReference type="SMART" id="SM00091">
    <property type="entry name" value="PAS"/>
    <property type="match status" value="1"/>
</dbReference>
<feature type="domain" description="Response regulatory" evidence="17">
    <location>
        <begin position="575"/>
        <end position="692"/>
    </location>
</feature>
<organism evidence="20 21">
    <name type="scientific">Eiseniibacteriota bacterium</name>
    <dbReference type="NCBI Taxonomy" id="2212470"/>
    <lineage>
        <taxon>Bacteria</taxon>
        <taxon>Candidatus Eiseniibacteriota</taxon>
    </lineage>
</organism>
<evidence type="ECO:0000256" key="2">
    <source>
        <dbReference type="ARBA" id="ARBA00004370"/>
    </source>
</evidence>
<dbReference type="GO" id="GO:0005524">
    <property type="term" value="F:ATP binding"/>
    <property type="evidence" value="ECO:0007669"/>
    <property type="project" value="UniProtKB-KW"/>
</dbReference>
<dbReference type="InterPro" id="IPR036890">
    <property type="entry name" value="HATPase_C_sf"/>
</dbReference>
<dbReference type="InterPro" id="IPR036641">
    <property type="entry name" value="HPT_dom_sf"/>
</dbReference>
<protein>
    <recommendedName>
        <fullName evidence="3">histidine kinase</fullName>
        <ecNumber evidence="3">2.7.13.3</ecNumber>
    </recommendedName>
</protein>
<evidence type="ECO:0000256" key="10">
    <source>
        <dbReference type="ARBA" id="ARBA00022989"/>
    </source>
</evidence>
<keyword evidence="7" id="KW-0547">Nucleotide-binding</keyword>
<accession>A0A849SKL8</accession>
<evidence type="ECO:0000259" key="16">
    <source>
        <dbReference type="PROSITE" id="PS50109"/>
    </source>
</evidence>
<reference evidence="20 21" key="1">
    <citation type="submission" date="2020-04" db="EMBL/GenBank/DDBJ databases">
        <title>Metagenomic profiling of ammonia- and methane-oxidizing microorganisms in a Dutch drinking water treatment plant.</title>
        <authorList>
            <person name="Poghosyan L."/>
            <person name="Leucker S."/>
        </authorList>
    </citation>
    <scope>NUCLEOTIDE SEQUENCE [LARGE SCALE GENOMIC DNA]</scope>
    <source>
        <strain evidence="20">S-RSF-IL-03</strain>
    </source>
</reference>
<dbReference type="InterPro" id="IPR001789">
    <property type="entry name" value="Sig_transdc_resp-reg_receiver"/>
</dbReference>
<dbReference type="Pfam" id="PF00072">
    <property type="entry name" value="Response_reg"/>
    <property type="match status" value="2"/>
</dbReference>
<feature type="modified residue" description="4-aspartylphosphate" evidence="13">
    <location>
        <position position="473"/>
    </location>
</feature>
<evidence type="ECO:0000313" key="21">
    <source>
        <dbReference type="Proteomes" id="UP000580839"/>
    </source>
</evidence>
<dbReference type="SMART" id="SM00448">
    <property type="entry name" value="REC"/>
    <property type="match status" value="2"/>
</dbReference>
<keyword evidence="11" id="KW-0472">Membrane</keyword>
<evidence type="ECO:0000256" key="4">
    <source>
        <dbReference type="ARBA" id="ARBA00022553"/>
    </source>
</evidence>
<feature type="compositionally biased region" description="Low complexity" evidence="15">
    <location>
        <begin position="9"/>
        <end position="33"/>
    </location>
</feature>
<dbReference type="CDD" id="cd16922">
    <property type="entry name" value="HATPase_EvgS-ArcB-TorS-like"/>
    <property type="match status" value="1"/>
</dbReference>
<dbReference type="AlphaFoldDB" id="A0A849SKL8"/>
<evidence type="ECO:0000256" key="12">
    <source>
        <dbReference type="PROSITE-ProRule" id="PRU00110"/>
    </source>
</evidence>
<dbReference type="CDD" id="cd00130">
    <property type="entry name" value="PAS"/>
    <property type="match status" value="1"/>
</dbReference>
<feature type="region of interest" description="Disordered" evidence="15">
    <location>
        <begin position="835"/>
        <end position="854"/>
    </location>
</feature>
<keyword evidence="8" id="KW-0418">Kinase</keyword>
<feature type="region of interest" description="Disordered" evidence="15">
    <location>
        <begin position="1"/>
        <end position="36"/>
    </location>
</feature>
<dbReference type="EMBL" id="JABFRW010000103">
    <property type="protein sequence ID" value="NOT34243.1"/>
    <property type="molecule type" value="Genomic_DNA"/>
</dbReference>
<dbReference type="GO" id="GO:0000155">
    <property type="term" value="F:phosphorelay sensor kinase activity"/>
    <property type="evidence" value="ECO:0007669"/>
    <property type="project" value="InterPro"/>
</dbReference>
<evidence type="ECO:0000256" key="9">
    <source>
        <dbReference type="ARBA" id="ARBA00022840"/>
    </source>
</evidence>
<feature type="region of interest" description="Disordered" evidence="15">
    <location>
        <begin position="780"/>
        <end position="811"/>
    </location>
</feature>
<dbReference type="InterPro" id="IPR004358">
    <property type="entry name" value="Sig_transdc_His_kin-like_C"/>
</dbReference>
<evidence type="ECO:0000256" key="1">
    <source>
        <dbReference type="ARBA" id="ARBA00000085"/>
    </source>
</evidence>
<dbReference type="InterPro" id="IPR000014">
    <property type="entry name" value="PAS"/>
</dbReference>
<evidence type="ECO:0000256" key="15">
    <source>
        <dbReference type="SAM" id="MobiDB-lite"/>
    </source>
</evidence>
<dbReference type="Gene3D" id="3.40.50.2300">
    <property type="match status" value="2"/>
</dbReference>
<dbReference type="CDD" id="cd00082">
    <property type="entry name" value="HisKA"/>
    <property type="match status" value="1"/>
</dbReference>
<feature type="modified residue" description="4-aspartylphosphate" evidence="13">
    <location>
        <position position="624"/>
    </location>
</feature>
<dbReference type="Pfam" id="PF02518">
    <property type="entry name" value="HATPase_c"/>
    <property type="match status" value="1"/>
</dbReference>
<dbReference type="Proteomes" id="UP000580839">
    <property type="component" value="Unassembled WGS sequence"/>
</dbReference>
<comment type="caution">
    <text evidence="20">The sequence shown here is derived from an EMBL/GenBank/DDBJ whole genome shotgun (WGS) entry which is preliminary data.</text>
</comment>